<feature type="compositionally biased region" description="Basic and acidic residues" evidence="1">
    <location>
        <begin position="332"/>
        <end position="346"/>
    </location>
</feature>
<organism evidence="2 3">
    <name type="scientific">Tanacetum coccineum</name>
    <dbReference type="NCBI Taxonomy" id="301880"/>
    <lineage>
        <taxon>Eukaryota</taxon>
        <taxon>Viridiplantae</taxon>
        <taxon>Streptophyta</taxon>
        <taxon>Embryophyta</taxon>
        <taxon>Tracheophyta</taxon>
        <taxon>Spermatophyta</taxon>
        <taxon>Magnoliopsida</taxon>
        <taxon>eudicotyledons</taxon>
        <taxon>Gunneridae</taxon>
        <taxon>Pentapetalae</taxon>
        <taxon>asterids</taxon>
        <taxon>campanulids</taxon>
        <taxon>Asterales</taxon>
        <taxon>Asteraceae</taxon>
        <taxon>Asteroideae</taxon>
        <taxon>Anthemideae</taxon>
        <taxon>Anthemidinae</taxon>
        <taxon>Tanacetum</taxon>
    </lineage>
</organism>
<protein>
    <submittedName>
        <fullName evidence="2">Uncharacterized protein</fullName>
    </submittedName>
</protein>
<proteinExistence type="predicted"/>
<comment type="caution">
    <text evidence="2">The sequence shown here is derived from an EMBL/GenBank/DDBJ whole genome shotgun (WGS) entry which is preliminary data.</text>
</comment>
<name>A0ABQ5AL98_9ASTR</name>
<evidence type="ECO:0000313" key="2">
    <source>
        <dbReference type="EMBL" id="GJT02392.1"/>
    </source>
</evidence>
<gene>
    <name evidence="2" type="ORF">Tco_0823561</name>
</gene>
<keyword evidence="3" id="KW-1185">Reference proteome</keyword>
<sequence length="377" mass="42648">MCRITKSITWVNISAIFNEQYGEVEAFNDASSNLLTKAETAMTNDLCQDIICVWDFDCLNQISYFVIERMMADIWACIERCNNYDVLQSIPCSPECKIVGHILLDHALSYALTAIVDVPAAYLQQLWKTVSKVPDTKDTIRFKLDTQEIVYTVDMFRATLKLPVETLDNPFVVPIRATDDYMKYETVFVNVVVPMNQPQPVVSTQGTHMTTPRAHRTPTLTAASPHGKKRKQSAGETSSPRKSLKVTIKKKKQSTTSIPPPSDDRERDEIAEATLLSLTLHNTALAAEAQENVAKVQEKLEEEEIEKMVKCEEDEESYASEFADSMFNMIPKQDEKKDDDAEKTDDAVEEKENDDHTDHTLVRTHATGSILTRNEQM</sequence>
<reference evidence="2" key="1">
    <citation type="journal article" date="2022" name="Int. J. Mol. Sci.">
        <title>Draft Genome of Tanacetum Coccineum: Genomic Comparison of Closely Related Tanacetum-Family Plants.</title>
        <authorList>
            <person name="Yamashiro T."/>
            <person name="Shiraishi A."/>
            <person name="Nakayama K."/>
            <person name="Satake H."/>
        </authorList>
    </citation>
    <scope>NUCLEOTIDE SEQUENCE</scope>
</reference>
<feature type="region of interest" description="Disordered" evidence="1">
    <location>
        <begin position="200"/>
        <end position="267"/>
    </location>
</feature>
<dbReference type="Proteomes" id="UP001151760">
    <property type="component" value="Unassembled WGS sequence"/>
</dbReference>
<reference evidence="2" key="2">
    <citation type="submission" date="2022-01" db="EMBL/GenBank/DDBJ databases">
        <authorList>
            <person name="Yamashiro T."/>
            <person name="Shiraishi A."/>
            <person name="Satake H."/>
            <person name="Nakayama K."/>
        </authorList>
    </citation>
    <scope>NUCLEOTIDE SEQUENCE</scope>
</reference>
<evidence type="ECO:0000256" key="1">
    <source>
        <dbReference type="SAM" id="MobiDB-lite"/>
    </source>
</evidence>
<dbReference type="EMBL" id="BQNB010012345">
    <property type="protein sequence ID" value="GJT02392.1"/>
    <property type="molecule type" value="Genomic_DNA"/>
</dbReference>
<feature type="compositionally biased region" description="Basic residues" evidence="1">
    <location>
        <begin position="242"/>
        <end position="253"/>
    </location>
</feature>
<feature type="region of interest" description="Disordered" evidence="1">
    <location>
        <begin position="330"/>
        <end position="377"/>
    </location>
</feature>
<evidence type="ECO:0000313" key="3">
    <source>
        <dbReference type="Proteomes" id="UP001151760"/>
    </source>
</evidence>
<accession>A0ABQ5AL98</accession>
<feature type="compositionally biased region" description="Polar residues" evidence="1">
    <location>
        <begin position="366"/>
        <end position="377"/>
    </location>
</feature>